<reference evidence="2" key="1">
    <citation type="journal article" date="2019" name="Int. J. Syst. Evol. Microbiol.">
        <title>The Global Catalogue of Microorganisms (GCM) 10K type strain sequencing project: providing services to taxonomists for standard genome sequencing and annotation.</title>
        <authorList>
            <consortium name="The Broad Institute Genomics Platform"/>
            <consortium name="The Broad Institute Genome Sequencing Center for Infectious Disease"/>
            <person name="Wu L."/>
            <person name="Ma J."/>
        </authorList>
    </citation>
    <scope>NUCLEOTIDE SEQUENCE [LARGE SCALE GENOMIC DNA]</scope>
    <source>
        <strain evidence="2">CGMCC 4.1641</strain>
    </source>
</reference>
<sequence>MAPLYLQPASHFPALRSDLAILATSTPAPGQPSVVEVEMT</sequence>
<dbReference type="Proteomes" id="UP001596222">
    <property type="component" value="Unassembled WGS sequence"/>
</dbReference>
<dbReference type="RefSeq" id="WP_361528110.1">
    <property type="nucleotide sequence ID" value="NZ_JBHSKJ010000022.1"/>
</dbReference>
<organism evidence="1 2">
    <name type="scientific">Streptomyces aureoversilis</name>
    <dbReference type="NCBI Taxonomy" id="67277"/>
    <lineage>
        <taxon>Bacteria</taxon>
        <taxon>Bacillati</taxon>
        <taxon>Actinomycetota</taxon>
        <taxon>Actinomycetes</taxon>
        <taxon>Kitasatosporales</taxon>
        <taxon>Streptomycetaceae</taxon>
        <taxon>Streptomyces</taxon>
    </lineage>
</organism>
<evidence type="ECO:0000313" key="1">
    <source>
        <dbReference type="EMBL" id="MFC5149005.1"/>
    </source>
</evidence>
<accession>A0ABW0A5H1</accession>
<comment type="caution">
    <text evidence="1">The sequence shown here is derived from an EMBL/GenBank/DDBJ whole genome shotgun (WGS) entry which is preliminary data.</text>
</comment>
<keyword evidence="2" id="KW-1185">Reference proteome</keyword>
<dbReference type="EMBL" id="JBHSKJ010000022">
    <property type="protein sequence ID" value="MFC5149005.1"/>
    <property type="molecule type" value="Genomic_DNA"/>
</dbReference>
<name>A0ABW0A5H1_9ACTN</name>
<gene>
    <name evidence="1" type="ORF">ACFPP6_30505</name>
</gene>
<protein>
    <submittedName>
        <fullName evidence="1">Uncharacterized protein</fullName>
    </submittedName>
</protein>
<evidence type="ECO:0000313" key="2">
    <source>
        <dbReference type="Proteomes" id="UP001596222"/>
    </source>
</evidence>
<proteinExistence type="predicted"/>